<evidence type="ECO:0000313" key="3">
    <source>
        <dbReference type="Proteomes" id="UP000618754"/>
    </source>
</evidence>
<evidence type="ECO:0000313" key="2">
    <source>
        <dbReference type="EMBL" id="MBD1386774.1"/>
    </source>
</evidence>
<comment type="caution">
    <text evidence="2">The sequence shown here is derived from an EMBL/GenBank/DDBJ whole genome shotgun (WGS) entry which is preliminary data.</text>
</comment>
<reference evidence="2 3" key="1">
    <citation type="submission" date="2020-09" db="EMBL/GenBank/DDBJ databases">
        <title>Novel species of Mucilaginibacter isolated from a glacier on the Tibetan Plateau.</title>
        <authorList>
            <person name="Liu Q."/>
            <person name="Xin Y.-H."/>
        </authorList>
    </citation>
    <scope>NUCLEOTIDE SEQUENCE [LARGE SCALE GENOMIC DNA]</scope>
    <source>
        <strain evidence="2 3">CGMCC 1.13878</strain>
    </source>
</reference>
<dbReference type="Gene3D" id="3.90.550.10">
    <property type="entry name" value="Spore Coat Polysaccharide Biosynthesis Protein SpsA, Chain A"/>
    <property type="match status" value="1"/>
</dbReference>
<dbReference type="PANTHER" id="PTHR43685">
    <property type="entry name" value="GLYCOSYLTRANSFERASE"/>
    <property type="match status" value="1"/>
</dbReference>
<dbReference type="SUPFAM" id="SSF53448">
    <property type="entry name" value="Nucleotide-diphospho-sugar transferases"/>
    <property type="match status" value="1"/>
</dbReference>
<proteinExistence type="predicted"/>
<protein>
    <submittedName>
        <fullName evidence="2">Glycosyltransferase family 2 protein</fullName>
    </submittedName>
</protein>
<dbReference type="InterPro" id="IPR029044">
    <property type="entry name" value="Nucleotide-diphossugar_trans"/>
</dbReference>
<dbReference type="Proteomes" id="UP000618754">
    <property type="component" value="Unassembled WGS sequence"/>
</dbReference>
<name>A0ABR7X8A3_9SPHI</name>
<organism evidence="2 3">
    <name type="scientific">Mucilaginibacter rigui</name>
    <dbReference type="NCBI Taxonomy" id="534635"/>
    <lineage>
        <taxon>Bacteria</taxon>
        <taxon>Pseudomonadati</taxon>
        <taxon>Bacteroidota</taxon>
        <taxon>Sphingobacteriia</taxon>
        <taxon>Sphingobacteriales</taxon>
        <taxon>Sphingobacteriaceae</taxon>
        <taxon>Mucilaginibacter</taxon>
    </lineage>
</organism>
<accession>A0ABR7X8A3</accession>
<gene>
    <name evidence="2" type="ORF">IDJ75_15935</name>
</gene>
<keyword evidence="3" id="KW-1185">Reference proteome</keyword>
<dbReference type="PANTHER" id="PTHR43685:SF2">
    <property type="entry name" value="GLYCOSYLTRANSFERASE 2-LIKE DOMAIN-CONTAINING PROTEIN"/>
    <property type="match status" value="1"/>
</dbReference>
<evidence type="ECO:0000259" key="1">
    <source>
        <dbReference type="Pfam" id="PF00535"/>
    </source>
</evidence>
<dbReference type="EMBL" id="JACWMW010000003">
    <property type="protein sequence ID" value="MBD1386774.1"/>
    <property type="molecule type" value="Genomic_DNA"/>
</dbReference>
<dbReference type="CDD" id="cd00761">
    <property type="entry name" value="Glyco_tranf_GTA_type"/>
    <property type="match status" value="1"/>
</dbReference>
<dbReference type="InterPro" id="IPR050834">
    <property type="entry name" value="Glycosyltransf_2"/>
</dbReference>
<dbReference type="InterPro" id="IPR001173">
    <property type="entry name" value="Glyco_trans_2-like"/>
</dbReference>
<sequence length="305" mass="35228">MDKDLVSVIMPAYNAEAFIKDSIGSVIDQTYSNWELIVIDDGSADGTAEIIKQLQLLEARITYLHQPNGKQGKARNLGIQKSKGDYIAFLDADDKWTPDKLSVQMNVLIQDNRLDLIFSQGYKLTDTHITDCDLQVKGLWDIDHLTDFLQYNQIPILSVIVKKHALLQVNNFTEKAEIQNAEDYHLWLKLLLNGYKFKSIASRLFYYRIHESQSTYQNSNIDTPIFFVYKDIYHLAQNAAQKKVIVSKLKWYIFKKEFHAECIELFVFHLKNKGLNIISSAIKKFFAGPKHLQEKIVFNLISLFA</sequence>
<dbReference type="RefSeq" id="WP_191176604.1">
    <property type="nucleotide sequence ID" value="NZ_JACWMW010000003.1"/>
</dbReference>
<feature type="domain" description="Glycosyltransferase 2-like" evidence="1">
    <location>
        <begin position="7"/>
        <end position="116"/>
    </location>
</feature>
<dbReference type="Pfam" id="PF00535">
    <property type="entry name" value="Glycos_transf_2"/>
    <property type="match status" value="1"/>
</dbReference>